<feature type="domain" description="Chorismate-utilising enzyme C-terminal" evidence="3">
    <location>
        <begin position="194"/>
        <end position="447"/>
    </location>
</feature>
<accession>A0AAE9SNW1</accession>
<dbReference type="InterPro" id="IPR006805">
    <property type="entry name" value="Anth_synth_I_N"/>
</dbReference>
<evidence type="ECO:0000313" key="5">
    <source>
        <dbReference type="EMBL" id="UTZ28118.1"/>
    </source>
</evidence>
<dbReference type="SUPFAM" id="SSF56322">
    <property type="entry name" value="ADC synthase"/>
    <property type="match status" value="1"/>
</dbReference>
<dbReference type="PANTHER" id="PTHR11236:SF50">
    <property type="entry name" value="AMINODEOXYCHORISMATE SYNTHASE COMPONENT 1"/>
    <property type="match status" value="1"/>
</dbReference>
<dbReference type="EMBL" id="CP050467">
    <property type="protein sequence ID" value="UTZ28118.1"/>
    <property type="molecule type" value="Genomic_DNA"/>
</dbReference>
<name>A0AAE9SNW1_9VIBR</name>
<dbReference type="PRINTS" id="PR00095">
    <property type="entry name" value="ANTSNTHASEI"/>
</dbReference>
<feature type="domain" description="Anthranilate synthase component I N-terminal" evidence="4">
    <location>
        <begin position="21"/>
        <end position="156"/>
    </location>
</feature>
<dbReference type="Proteomes" id="UP001058687">
    <property type="component" value="Chromosome 1"/>
</dbReference>
<evidence type="ECO:0000256" key="2">
    <source>
        <dbReference type="ARBA" id="ARBA00022679"/>
    </source>
</evidence>
<dbReference type="GO" id="GO:0046820">
    <property type="term" value="F:4-amino-4-deoxychorismate synthase activity"/>
    <property type="evidence" value="ECO:0007669"/>
    <property type="project" value="UniProtKB-EC"/>
</dbReference>
<sequence>MNNMDTQLLDFKALEYANDLAITLFSRIESQPWAMLLRSASNTHIDSRFDVLVANPIATLETVTGDTRIKTESQKYLSQQDPFLLLDELQQQLLPNLELGSERDLPFVGGALGYFSYDLGRRVESMPELATKDLQTPDMAVGLYEWALVIDHKLKKACMVGQNIEQAWQWLNSQSPAYVEDFKLIGDWQSNMTQASYASRFDRVQEYLLSGDCYQINLAQRFNASYQGSEWQAYTKLEAANQAPFSAFIRMPNSAIISVSPERFLELKDNVIETKPIKGTRPRSQNTDLDQANAHNLQTADKDQAENLMIVDLLRNDIGRVASPGSVHVPKLFDIESFPAVHHLVSTIRADLDTQYSAADLLRACFPGGSITGAPKVRAMQIIEELEPHRRSAYCGSIGYISRHGRMDTSITIRTLVAEDNKLYAWAGGGVVADSDCAAEYQETLDKLSKILPALK</sequence>
<dbReference type="GO" id="GO:0009396">
    <property type="term" value="P:folic acid-containing compound biosynthetic process"/>
    <property type="evidence" value="ECO:0007669"/>
    <property type="project" value="InterPro"/>
</dbReference>
<evidence type="ECO:0000256" key="1">
    <source>
        <dbReference type="ARBA" id="ARBA00013139"/>
    </source>
</evidence>
<protein>
    <recommendedName>
        <fullName evidence="1">aminodeoxychorismate synthase</fullName>
        <ecNumber evidence="1">2.6.1.85</ecNumber>
    </recommendedName>
</protein>
<evidence type="ECO:0000259" key="3">
    <source>
        <dbReference type="Pfam" id="PF00425"/>
    </source>
</evidence>
<dbReference type="GO" id="GO:0000162">
    <property type="term" value="P:L-tryptophan biosynthetic process"/>
    <property type="evidence" value="ECO:0007669"/>
    <property type="project" value="TreeGrafter"/>
</dbReference>
<dbReference type="InterPro" id="IPR005802">
    <property type="entry name" value="ADC_synth_comp_1"/>
</dbReference>
<keyword evidence="2 5" id="KW-0808">Transferase</keyword>
<dbReference type="Pfam" id="PF00425">
    <property type="entry name" value="Chorismate_bind"/>
    <property type="match status" value="1"/>
</dbReference>
<organism evidence="5 6">
    <name type="scientific">Vibrio campbellii</name>
    <dbReference type="NCBI Taxonomy" id="680"/>
    <lineage>
        <taxon>Bacteria</taxon>
        <taxon>Pseudomonadati</taxon>
        <taxon>Pseudomonadota</taxon>
        <taxon>Gammaproteobacteria</taxon>
        <taxon>Vibrionales</taxon>
        <taxon>Vibrionaceae</taxon>
        <taxon>Vibrio</taxon>
    </lineage>
</organism>
<dbReference type="InterPro" id="IPR019999">
    <property type="entry name" value="Anth_synth_I-like"/>
</dbReference>
<dbReference type="NCBIfam" id="TIGR00553">
    <property type="entry name" value="pabB"/>
    <property type="match status" value="1"/>
</dbReference>
<dbReference type="InterPro" id="IPR015890">
    <property type="entry name" value="Chorismate_C"/>
</dbReference>
<proteinExistence type="predicted"/>
<reference evidence="5" key="1">
    <citation type="submission" date="2020-03" db="EMBL/GenBank/DDBJ databases">
        <title>Five strains of Vibrio campbellii isolated from Mariana Trench.</title>
        <authorList>
            <person name="Liang J."/>
            <person name="Zhang X.-H."/>
        </authorList>
    </citation>
    <scope>NUCLEOTIDE SEQUENCE</scope>
    <source>
        <strain evidence="5">LJC014</strain>
    </source>
</reference>
<dbReference type="AlphaFoldDB" id="A0AAE9SNW1"/>
<keyword evidence="5" id="KW-0032">Aminotransferase</keyword>
<dbReference type="PANTHER" id="PTHR11236">
    <property type="entry name" value="AMINOBENZOATE/ANTHRANILATE SYNTHASE"/>
    <property type="match status" value="1"/>
</dbReference>
<evidence type="ECO:0000313" key="6">
    <source>
        <dbReference type="Proteomes" id="UP001058687"/>
    </source>
</evidence>
<dbReference type="InterPro" id="IPR005801">
    <property type="entry name" value="ADC_synthase"/>
</dbReference>
<evidence type="ECO:0000259" key="4">
    <source>
        <dbReference type="Pfam" id="PF04715"/>
    </source>
</evidence>
<dbReference type="Gene3D" id="3.60.120.10">
    <property type="entry name" value="Anthranilate synthase"/>
    <property type="match status" value="1"/>
</dbReference>
<dbReference type="EC" id="2.6.1.85" evidence="1"/>
<gene>
    <name evidence="5" type="primary">pabB</name>
    <name evidence="5" type="ORF">HB761_13620</name>
</gene>
<dbReference type="Pfam" id="PF04715">
    <property type="entry name" value="Anth_synt_I_N"/>
    <property type="match status" value="1"/>
</dbReference>